<dbReference type="InterPro" id="IPR052729">
    <property type="entry name" value="Acyl/Acetyltrans_Enzymes"/>
</dbReference>
<feature type="domain" description="N-acetyltransferase" evidence="1">
    <location>
        <begin position="9"/>
        <end position="143"/>
    </location>
</feature>
<dbReference type="PANTHER" id="PTHR47237:SF1">
    <property type="entry name" value="SLL0310 PROTEIN"/>
    <property type="match status" value="1"/>
</dbReference>
<dbReference type="Gene3D" id="3.40.630.90">
    <property type="match status" value="1"/>
</dbReference>
<dbReference type="SUPFAM" id="SSF55729">
    <property type="entry name" value="Acyl-CoA N-acyltransferases (Nat)"/>
    <property type="match status" value="1"/>
</dbReference>
<sequence>MAHAEPDNFTIRAMTRADLDRAVEWAAAEGWNPGLDDAGCFHAADPAGFLMGFAGDEPVASISVVRYADTFGFLGLYIVRPEWRGRGFGYRLWQAGMDHLTGRIVGLDGVVAQQANYARSGFALAHRNVRFGGAAQVDAPDDPRIRPVDAALVEAVLAYDRDFFPAARDTFLRCWLKDDARKALAFVEEGAVKGYGVLRACRSGFKIGPLFAEGEREADLLFRALTARAGGAEIFLDLPEPNEAAIRLAARHGLSPVFETARMYRGEAPDLPLSRTYGISTFELG</sequence>
<accession>A0A1B2EFP0</accession>
<proteinExistence type="predicted"/>
<dbReference type="KEGG" id="moc:BB934_11410"/>
<dbReference type="Gene3D" id="3.40.630.30">
    <property type="match status" value="1"/>
</dbReference>
<dbReference type="GO" id="GO:0016747">
    <property type="term" value="F:acyltransferase activity, transferring groups other than amino-acyl groups"/>
    <property type="evidence" value="ECO:0007669"/>
    <property type="project" value="InterPro"/>
</dbReference>
<dbReference type="InterPro" id="IPR000182">
    <property type="entry name" value="GNAT_dom"/>
</dbReference>
<feature type="domain" description="N-acetyltransferase" evidence="1">
    <location>
        <begin position="143"/>
        <end position="278"/>
    </location>
</feature>
<dbReference type="Pfam" id="PF18014">
    <property type="entry name" value="Acetyltransf_18"/>
    <property type="match status" value="1"/>
</dbReference>
<gene>
    <name evidence="2" type="ORF">BB934_11410</name>
</gene>
<dbReference type="EMBL" id="CP016616">
    <property type="protein sequence ID" value="ANY78759.1"/>
    <property type="molecule type" value="Genomic_DNA"/>
</dbReference>
<dbReference type="PROSITE" id="PS51186">
    <property type="entry name" value="GNAT"/>
    <property type="match status" value="2"/>
</dbReference>
<dbReference type="InterPro" id="IPR041496">
    <property type="entry name" value="YitH/HolE_GNAT"/>
</dbReference>
<dbReference type="InterPro" id="IPR016181">
    <property type="entry name" value="Acyl_CoA_acyltransferase"/>
</dbReference>
<name>A0A1B2EFP0_9HYPH</name>
<evidence type="ECO:0000259" key="1">
    <source>
        <dbReference type="PROSITE" id="PS51186"/>
    </source>
</evidence>
<dbReference type="CDD" id="cd04301">
    <property type="entry name" value="NAT_SF"/>
    <property type="match status" value="1"/>
</dbReference>
<organism evidence="2">
    <name type="scientific">Microvirga ossetica</name>
    <dbReference type="NCBI Taxonomy" id="1882682"/>
    <lineage>
        <taxon>Bacteria</taxon>
        <taxon>Pseudomonadati</taxon>
        <taxon>Pseudomonadota</taxon>
        <taxon>Alphaproteobacteria</taxon>
        <taxon>Hyphomicrobiales</taxon>
        <taxon>Methylobacteriaceae</taxon>
        <taxon>Microvirga</taxon>
    </lineage>
</organism>
<protein>
    <submittedName>
        <fullName evidence="2">GCN5 family acetyltransferase</fullName>
    </submittedName>
</protein>
<dbReference type="RefSeq" id="WP_099509758.1">
    <property type="nucleotide sequence ID" value="NZ_CP016616.1"/>
</dbReference>
<evidence type="ECO:0000313" key="2">
    <source>
        <dbReference type="EMBL" id="ANY78759.1"/>
    </source>
</evidence>
<reference evidence="2" key="1">
    <citation type="submission" date="2016-07" db="EMBL/GenBank/DDBJ databases">
        <title>Microvirga ossetica sp. nov. a new species of rhizobia isolated from root nodules of the legume species Vicia alpestris Steven originated from North Ossetia region in the Caucasus.</title>
        <authorList>
            <person name="Safronova V.I."/>
            <person name="Kuznetsova I.G."/>
            <person name="Sazanova A.L."/>
            <person name="Belimov A."/>
            <person name="Andronov E."/>
            <person name="Osledkin Y.S."/>
            <person name="Onishchuk O.P."/>
            <person name="Kurchak O.N."/>
            <person name="Shaposhnikov A.I."/>
            <person name="Willems A."/>
            <person name="Tikhonovich I.A."/>
        </authorList>
    </citation>
    <scope>NUCLEOTIDE SEQUENCE [LARGE SCALE GENOMIC DNA]</scope>
    <source>
        <strain evidence="2">V5/3M</strain>
    </source>
</reference>
<dbReference type="AlphaFoldDB" id="A0A1B2EFP0"/>
<keyword evidence="2" id="KW-0808">Transferase</keyword>
<dbReference type="PANTHER" id="PTHR47237">
    <property type="entry name" value="SLL0310 PROTEIN"/>
    <property type="match status" value="1"/>
</dbReference>
<dbReference type="Pfam" id="PF00583">
    <property type="entry name" value="Acetyltransf_1"/>
    <property type="match status" value="1"/>
</dbReference>